<evidence type="ECO:0000256" key="6">
    <source>
        <dbReference type="ARBA" id="ARBA00022840"/>
    </source>
</evidence>
<dbReference type="GO" id="GO:0004592">
    <property type="term" value="F:pantoate-beta-alanine ligase activity"/>
    <property type="evidence" value="ECO:0007669"/>
    <property type="project" value="UniProtKB-EC"/>
</dbReference>
<dbReference type="Gene3D" id="3.30.1300.10">
    <property type="entry name" value="Pantoate-beta-alanine ligase, C-terminal domain"/>
    <property type="match status" value="1"/>
</dbReference>
<protein>
    <recommendedName>
        <fullName evidence="8">Pantothenate synthetase</fullName>
        <shortName evidence="8">PS</shortName>
        <ecNumber evidence="8">6.3.2.1</ecNumber>
    </recommendedName>
    <alternativeName>
        <fullName evidence="8">Pantoate--beta-alanine ligase</fullName>
    </alternativeName>
    <alternativeName>
        <fullName evidence="8">Pantoate-activating enzyme</fullName>
    </alternativeName>
</protein>
<comment type="miscellaneous">
    <text evidence="8">The reaction proceeds by a bi uni uni bi ping pong mechanism.</text>
</comment>
<feature type="binding site" evidence="8">
    <location>
        <begin position="186"/>
        <end position="189"/>
    </location>
    <ligand>
        <name>ATP</name>
        <dbReference type="ChEBI" id="CHEBI:30616"/>
    </ligand>
</feature>
<dbReference type="EMBL" id="JBHRXJ010000015">
    <property type="protein sequence ID" value="MFC3529870.1"/>
    <property type="molecule type" value="Genomic_DNA"/>
</dbReference>
<dbReference type="PANTHER" id="PTHR21299">
    <property type="entry name" value="CYTIDYLATE KINASE/PANTOATE-BETA-ALANINE LIGASE"/>
    <property type="match status" value="1"/>
</dbReference>
<dbReference type="InterPro" id="IPR014729">
    <property type="entry name" value="Rossmann-like_a/b/a_fold"/>
</dbReference>
<keyword evidence="6 8" id="KW-0067">ATP-binding</keyword>
<accession>A0ABV7RB02</accession>
<comment type="function">
    <text evidence="8">Catalyzes the condensation of pantoate with beta-alanine in an ATP-dependent reaction via a pantoyl-adenylate intermediate.</text>
</comment>
<keyword evidence="4 8" id="KW-0566">Pantothenate biosynthesis</keyword>
<keyword evidence="3 8" id="KW-0436">Ligase</keyword>
<feature type="binding site" evidence="8">
    <location>
        <position position="178"/>
    </location>
    <ligand>
        <name>ATP</name>
        <dbReference type="ChEBI" id="CHEBI:30616"/>
    </ligand>
</feature>
<keyword evidence="10" id="KW-1185">Reference proteome</keyword>
<dbReference type="InterPro" id="IPR042176">
    <property type="entry name" value="Pantoate_ligase_C"/>
</dbReference>
<dbReference type="NCBIfam" id="TIGR00018">
    <property type="entry name" value="panC"/>
    <property type="match status" value="1"/>
</dbReference>
<dbReference type="InterPro" id="IPR004821">
    <property type="entry name" value="Cyt_trans-like"/>
</dbReference>
<evidence type="ECO:0000256" key="2">
    <source>
        <dbReference type="ARBA" id="ARBA00009256"/>
    </source>
</evidence>
<gene>
    <name evidence="8 9" type="primary">panC</name>
    <name evidence="9" type="ORF">ACFOMH_16975</name>
</gene>
<proteinExistence type="inferred from homology"/>
<comment type="caution">
    <text evidence="9">The sequence shown here is derived from an EMBL/GenBank/DDBJ whole genome shotgun (WGS) entry which is preliminary data.</text>
</comment>
<feature type="active site" description="Proton donor" evidence="8">
    <location>
        <position position="39"/>
    </location>
</feature>
<dbReference type="EC" id="6.3.2.1" evidence="8"/>
<sequence>MSAPIIRPLSQMRGQIRRWKGHGETIGLVPTMGALHEGHLSLVRAARERCDRVVVTLFVNPRQFNNPEDFARYPRTELADAELLGPLAVDALFVPDAAEVYPPDHATTIRVSGVTEPLEGTHRPGHFDGVATVVTLLFNMTQPDAAFFGEKDWQQLQLVRRLVADLQLPLDIVPCPCVRAEDGLALSSRNQRLSPQARSRAAALPQALFAATRRIEAGEPVADVLRAAHADLAAAGFDPVEYLELRDATTLGDPVAGRPARLLVAAMLDGIRLIDNTAVTLRT</sequence>
<evidence type="ECO:0000256" key="7">
    <source>
        <dbReference type="ARBA" id="ARBA00048258"/>
    </source>
</evidence>
<feature type="binding site" evidence="8">
    <location>
        <position position="155"/>
    </location>
    <ligand>
        <name>(R)-pantoate</name>
        <dbReference type="ChEBI" id="CHEBI:15980"/>
    </ligand>
</feature>
<reference evidence="10" key="1">
    <citation type="journal article" date="2019" name="Int. J. Syst. Evol. Microbiol.">
        <title>The Global Catalogue of Microorganisms (GCM) 10K type strain sequencing project: providing services to taxonomists for standard genome sequencing and annotation.</title>
        <authorList>
            <consortium name="The Broad Institute Genomics Platform"/>
            <consortium name="The Broad Institute Genome Sequencing Center for Infectious Disease"/>
            <person name="Wu L."/>
            <person name="Ma J."/>
        </authorList>
    </citation>
    <scope>NUCLEOTIDE SEQUENCE [LARGE SCALE GENOMIC DNA]</scope>
    <source>
        <strain evidence="10">KCTC 42899</strain>
    </source>
</reference>
<comment type="pathway">
    <text evidence="1 8">Cofactor biosynthesis; (R)-pantothenate biosynthesis; (R)-pantothenate from (R)-pantoate and beta-alanine: step 1/1.</text>
</comment>
<evidence type="ECO:0000256" key="3">
    <source>
        <dbReference type="ARBA" id="ARBA00022598"/>
    </source>
</evidence>
<evidence type="ECO:0000256" key="1">
    <source>
        <dbReference type="ARBA" id="ARBA00004990"/>
    </source>
</evidence>
<keyword evidence="5 8" id="KW-0547">Nucleotide-binding</keyword>
<feature type="binding site" evidence="8">
    <location>
        <position position="63"/>
    </location>
    <ligand>
        <name>(R)-pantoate</name>
        <dbReference type="ChEBI" id="CHEBI:15980"/>
    </ligand>
</feature>
<feature type="binding site" evidence="8">
    <location>
        <begin position="149"/>
        <end position="152"/>
    </location>
    <ligand>
        <name>ATP</name>
        <dbReference type="ChEBI" id="CHEBI:30616"/>
    </ligand>
</feature>
<evidence type="ECO:0000256" key="4">
    <source>
        <dbReference type="ARBA" id="ARBA00022655"/>
    </source>
</evidence>
<comment type="subcellular location">
    <subcellularLocation>
        <location evidence="8">Cytoplasm</location>
    </subcellularLocation>
</comment>
<dbReference type="CDD" id="cd00560">
    <property type="entry name" value="PanC"/>
    <property type="match status" value="1"/>
</dbReference>
<evidence type="ECO:0000256" key="5">
    <source>
        <dbReference type="ARBA" id="ARBA00022741"/>
    </source>
</evidence>
<comment type="subunit">
    <text evidence="8">Homodimer.</text>
</comment>
<organism evidence="9 10">
    <name type="scientific">Paracoccus mangrovi</name>
    <dbReference type="NCBI Taxonomy" id="1715645"/>
    <lineage>
        <taxon>Bacteria</taxon>
        <taxon>Pseudomonadati</taxon>
        <taxon>Pseudomonadota</taxon>
        <taxon>Alphaproteobacteria</taxon>
        <taxon>Rhodobacterales</taxon>
        <taxon>Paracoccaceae</taxon>
        <taxon>Paracoccus</taxon>
    </lineage>
</organism>
<evidence type="ECO:0000313" key="10">
    <source>
        <dbReference type="Proteomes" id="UP001595721"/>
    </source>
</evidence>
<dbReference type="InterPro" id="IPR003721">
    <property type="entry name" value="Pantoate_ligase"/>
</dbReference>
<dbReference type="SUPFAM" id="SSF52374">
    <property type="entry name" value="Nucleotidylyl transferase"/>
    <property type="match status" value="1"/>
</dbReference>
<dbReference type="Gene3D" id="3.40.50.620">
    <property type="entry name" value="HUPs"/>
    <property type="match status" value="1"/>
</dbReference>
<feature type="binding site" evidence="8">
    <location>
        <position position="63"/>
    </location>
    <ligand>
        <name>beta-alanine</name>
        <dbReference type="ChEBI" id="CHEBI:57966"/>
    </ligand>
</feature>
<name>A0ABV7RB02_9RHOB</name>
<evidence type="ECO:0000313" key="9">
    <source>
        <dbReference type="EMBL" id="MFC3529870.1"/>
    </source>
</evidence>
<evidence type="ECO:0000256" key="8">
    <source>
        <dbReference type="HAMAP-Rule" id="MF_00158"/>
    </source>
</evidence>
<dbReference type="RefSeq" id="WP_377745981.1">
    <property type="nucleotide sequence ID" value="NZ_JBHRXJ010000015.1"/>
</dbReference>
<dbReference type="Proteomes" id="UP001595721">
    <property type="component" value="Unassembled WGS sequence"/>
</dbReference>
<comment type="catalytic activity">
    <reaction evidence="7 8">
        <text>(R)-pantoate + beta-alanine + ATP = (R)-pantothenate + AMP + diphosphate + H(+)</text>
        <dbReference type="Rhea" id="RHEA:10912"/>
        <dbReference type="ChEBI" id="CHEBI:15378"/>
        <dbReference type="ChEBI" id="CHEBI:15980"/>
        <dbReference type="ChEBI" id="CHEBI:29032"/>
        <dbReference type="ChEBI" id="CHEBI:30616"/>
        <dbReference type="ChEBI" id="CHEBI:33019"/>
        <dbReference type="ChEBI" id="CHEBI:57966"/>
        <dbReference type="ChEBI" id="CHEBI:456215"/>
        <dbReference type="EC" id="6.3.2.1"/>
    </reaction>
</comment>
<dbReference type="PANTHER" id="PTHR21299:SF1">
    <property type="entry name" value="PANTOATE--BETA-ALANINE LIGASE"/>
    <property type="match status" value="1"/>
</dbReference>
<dbReference type="Pfam" id="PF02569">
    <property type="entry name" value="Pantoate_ligase"/>
    <property type="match status" value="1"/>
</dbReference>
<dbReference type="HAMAP" id="MF_00158">
    <property type="entry name" value="PanC"/>
    <property type="match status" value="1"/>
</dbReference>
<feature type="binding site" evidence="8">
    <location>
        <begin position="32"/>
        <end position="39"/>
    </location>
    <ligand>
        <name>ATP</name>
        <dbReference type="ChEBI" id="CHEBI:30616"/>
    </ligand>
</feature>
<comment type="similarity">
    <text evidence="2 8">Belongs to the pantothenate synthetase family.</text>
</comment>
<dbReference type="NCBIfam" id="TIGR00125">
    <property type="entry name" value="cyt_tran_rel"/>
    <property type="match status" value="1"/>
</dbReference>
<keyword evidence="8" id="KW-0963">Cytoplasm</keyword>